<dbReference type="OrthoDB" id="5684986at2"/>
<reference evidence="2" key="1">
    <citation type="submission" date="2017-02" db="EMBL/GenBank/DDBJ databases">
        <authorList>
            <person name="Varghese N."/>
            <person name="Submissions S."/>
        </authorList>
    </citation>
    <scope>NUCLEOTIDE SEQUENCE [LARGE SCALE GENOMIC DNA]</scope>
    <source>
        <strain evidence="2">DSM 22385</strain>
    </source>
</reference>
<dbReference type="AlphaFoldDB" id="A0A1T5D0A6"/>
<protein>
    <submittedName>
        <fullName evidence="1">Uncharacterized protein</fullName>
    </submittedName>
</protein>
<dbReference type="RefSeq" id="WP_079702611.1">
    <property type="nucleotide sequence ID" value="NZ_FUYR01000002.1"/>
</dbReference>
<dbReference type="EMBL" id="FUYR01000002">
    <property type="protein sequence ID" value="SKB65033.1"/>
    <property type="molecule type" value="Genomic_DNA"/>
</dbReference>
<gene>
    <name evidence="1" type="ORF">SAMN05661099_2075</name>
</gene>
<organism evidence="1 2">
    <name type="scientific">Daejeonella lutea</name>
    <dbReference type="NCBI Taxonomy" id="572036"/>
    <lineage>
        <taxon>Bacteria</taxon>
        <taxon>Pseudomonadati</taxon>
        <taxon>Bacteroidota</taxon>
        <taxon>Sphingobacteriia</taxon>
        <taxon>Sphingobacteriales</taxon>
        <taxon>Sphingobacteriaceae</taxon>
        <taxon>Daejeonella</taxon>
    </lineage>
</organism>
<evidence type="ECO:0000313" key="1">
    <source>
        <dbReference type="EMBL" id="SKB65033.1"/>
    </source>
</evidence>
<proteinExistence type="predicted"/>
<evidence type="ECO:0000313" key="2">
    <source>
        <dbReference type="Proteomes" id="UP000189981"/>
    </source>
</evidence>
<sequence length="186" mass="20937">MRSYAIIFIALLFAGSCKPKTGDTADQRLRQENFELKKENDSLKAIIDKSERTFEGDTIQKTPEVVPVSPAPGIAGKHLLTLHWISWDAPGSAMITAAENGWYTIKGRQNGKEGVYLRLEGKIKPLNDRELEFDGIIEHNVHSNLGEPCVKKGTQIFKATGTRKYWRLQNMLSCDGTTTDYVDIYF</sequence>
<name>A0A1T5D0A6_9SPHI</name>
<accession>A0A1T5D0A6</accession>
<keyword evidence="2" id="KW-1185">Reference proteome</keyword>
<dbReference type="STRING" id="572036.SAMN05661099_2075"/>
<dbReference type="Proteomes" id="UP000189981">
    <property type="component" value="Unassembled WGS sequence"/>
</dbReference>
<dbReference type="PROSITE" id="PS51257">
    <property type="entry name" value="PROKAR_LIPOPROTEIN"/>
    <property type="match status" value="1"/>
</dbReference>